<sequence>MKGIIMDYLINHSPTRCINLSTVKQQLFNHQAISRADIARYTGLHRSTISSLFDELDTQGYIHHLGHGKSTTVGGRKPELYTFNGHYGYVACFNITYAHLYTMFLYVNGKEISFQRFDTCGQDIITVMELINRQLHKAANRHDTTHGLLGISISIHAIVDHNKVTHSPYYPMNGINFQEYFTNHYHVPVIVGNEANLAAIYERDYARHVSPANFIVLSIHRGPGIGVVANHHLFSGFQGKTGELGSVKVPNLMGQFQEIGDYLSVDHLQAAITKAVGINPHADYSTLKRVVATGRPKVDRVITSFAEVTGQLLFDLQMLYGPEEIFINSPLIELIPQLITKIKATAQQHAVTIPVSVISGSRYVSLLGAAAMIIRQVIELPDRDLDFKWTTSVG</sequence>
<comment type="caution">
    <text evidence="4">The sequence shown here is derived from an EMBL/GenBank/DDBJ whole genome shotgun (WGS) entry which is preliminary data.</text>
</comment>
<dbReference type="Pfam" id="PF00480">
    <property type="entry name" value="ROK"/>
    <property type="match status" value="1"/>
</dbReference>
<evidence type="ECO:0000256" key="2">
    <source>
        <dbReference type="ARBA" id="ARBA00006479"/>
    </source>
</evidence>
<keyword evidence="3" id="KW-0119">Carbohydrate metabolism</keyword>
<dbReference type="PANTHER" id="PTHR18964:SF149">
    <property type="entry name" value="BIFUNCTIONAL UDP-N-ACETYLGLUCOSAMINE 2-EPIMERASE_N-ACETYLMANNOSAMINE KINASE"/>
    <property type="match status" value="1"/>
</dbReference>
<dbReference type="Gene3D" id="3.30.420.40">
    <property type="match status" value="2"/>
</dbReference>
<evidence type="ECO:0000313" key="5">
    <source>
        <dbReference type="Proteomes" id="UP000051412"/>
    </source>
</evidence>
<dbReference type="InterPro" id="IPR043129">
    <property type="entry name" value="ATPase_NBD"/>
</dbReference>
<keyword evidence="3" id="KW-0859">Xylose metabolism</keyword>
<dbReference type="SUPFAM" id="SSF46785">
    <property type="entry name" value="Winged helix' DNA-binding domain"/>
    <property type="match status" value="1"/>
</dbReference>
<name>A0A0R1XSK5_9LACO</name>
<comment type="function">
    <text evidence="1">Transcriptional repressor of xylose-utilizing enzymes.</text>
</comment>
<dbReference type="GO" id="GO:0042732">
    <property type="term" value="P:D-xylose metabolic process"/>
    <property type="evidence" value="ECO:0007669"/>
    <property type="project" value="UniProtKB-KW"/>
</dbReference>
<accession>A0A0R1XSK5</accession>
<dbReference type="InterPro" id="IPR000600">
    <property type="entry name" value="ROK"/>
</dbReference>
<dbReference type="AlphaFoldDB" id="A0A0R1XSK5"/>
<dbReference type="PANTHER" id="PTHR18964">
    <property type="entry name" value="ROK (REPRESSOR, ORF, KINASE) FAMILY"/>
    <property type="match status" value="1"/>
</dbReference>
<protein>
    <submittedName>
        <fullName evidence="4">Rok family protein</fullName>
    </submittedName>
</protein>
<dbReference type="InterPro" id="IPR036390">
    <property type="entry name" value="WH_DNA-bd_sf"/>
</dbReference>
<evidence type="ECO:0000256" key="1">
    <source>
        <dbReference type="ARBA" id="ARBA00002486"/>
    </source>
</evidence>
<dbReference type="InterPro" id="IPR036388">
    <property type="entry name" value="WH-like_DNA-bd_sf"/>
</dbReference>
<dbReference type="SUPFAM" id="SSF53067">
    <property type="entry name" value="Actin-like ATPase domain"/>
    <property type="match status" value="1"/>
</dbReference>
<reference evidence="4 5" key="1">
    <citation type="journal article" date="2015" name="Genome Announc.">
        <title>Expanding the biotechnology potential of lactobacilli through comparative genomics of 213 strains and associated genera.</title>
        <authorList>
            <person name="Sun Z."/>
            <person name="Harris H.M."/>
            <person name="McCann A."/>
            <person name="Guo C."/>
            <person name="Argimon S."/>
            <person name="Zhang W."/>
            <person name="Yang X."/>
            <person name="Jeffery I.B."/>
            <person name="Cooney J.C."/>
            <person name="Kagawa T.F."/>
            <person name="Liu W."/>
            <person name="Song Y."/>
            <person name="Salvetti E."/>
            <person name="Wrobel A."/>
            <person name="Rasinkangas P."/>
            <person name="Parkhill J."/>
            <person name="Rea M.C."/>
            <person name="O'Sullivan O."/>
            <person name="Ritari J."/>
            <person name="Douillard F.P."/>
            <person name="Paul Ross R."/>
            <person name="Yang R."/>
            <person name="Briner A.E."/>
            <person name="Felis G.E."/>
            <person name="de Vos W.M."/>
            <person name="Barrangou R."/>
            <person name="Klaenhammer T.R."/>
            <person name="Caufield P.W."/>
            <person name="Cui Y."/>
            <person name="Zhang H."/>
            <person name="O'Toole P.W."/>
        </authorList>
    </citation>
    <scope>NUCLEOTIDE SEQUENCE [LARGE SCALE GENOMIC DNA]</scope>
    <source>
        <strain evidence="4 5">DSM 6035</strain>
    </source>
</reference>
<dbReference type="Gene3D" id="1.10.10.10">
    <property type="entry name" value="Winged helix-like DNA-binding domain superfamily/Winged helix DNA-binding domain"/>
    <property type="match status" value="1"/>
</dbReference>
<dbReference type="STRING" id="1423782.FD32_GL001406"/>
<dbReference type="Proteomes" id="UP000051412">
    <property type="component" value="Unassembled WGS sequence"/>
</dbReference>
<dbReference type="PATRIC" id="fig|1423782.4.peg.1464"/>
<gene>
    <name evidence="4" type="ORF">FD32_GL001406</name>
</gene>
<evidence type="ECO:0000313" key="4">
    <source>
        <dbReference type="EMBL" id="KRM30987.1"/>
    </source>
</evidence>
<keyword evidence="5" id="KW-1185">Reference proteome</keyword>
<proteinExistence type="inferred from homology"/>
<dbReference type="EMBL" id="AZGM01000003">
    <property type="protein sequence ID" value="KRM30987.1"/>
    <property type="molecule type" value="Genomic_DNA"/>
</dbReference>
<organism evidence="4 5">
    <name type="scientific">Limosilactobacillus panis DSM 6035</name>
    <dbReference type="NCBI Taxonomy" id="1423782"/>
    <lineage>
        <taxon>Bacteria</taxon>
        <taxon>Bacillati</taxon>
        <taxon>Bacillota</taxon>
        <taxon>Bacilli</taxon>
        <taxon>Lactobacillales</taxon>
        <taxon>Lactobacillaceae</taxon>
        <taxon>Limosilactobacillus</taxon>
    </lineage>
</organism>
<evidence type="ECO:0000256" key="3">
    <source>
        <dbReference type="ARBA" id="ARBA00022629"/>
    </source>
</evidence>
<comment type="similarity">
    <text evidence="2">Belongs to the ROK (NagC/XylR) family.</text>
</comment>